<dbReference type="InterPro" id="IPR036390">
    <property type="entry name" value="WH_DNA-bd_sf"/>
</dbReference>
<keyword evidence="4" id="KW-0804">Transcription</keyword>
<evidence type="ECO:0000256" key="4">
    <source>
        <dbReference type="ARBA" id="ARBA00023163"/>
    </source>
</evidence>
<dbReference type="KEGG" id="kpul:GXN76_11555"/>
<comment type="similarity">
    <text evidence="1">Belongs to the SorC transcriptional regulatory family.</text>
</comment>
<evidence type="ECO:0000313" key="8">
    <source>
        <dbReference type="Proteomes" id="UP000503088"/>
    </source>
</evidence>
<dbReference type="AlphaFoldDB" id="A0A7D3YAR7"/>
<feature type="domain" description="Sugar-binding" evidence="5">
    <location>
        <begin position="58"/>
        <end position="302"/>
    </location>
</feature>
<dbReference type="SUPFAM" id="SSF100950">
    <property type="entry name" value="NagB/RpiA/CoA transferase-like"/>
    <property type="match status" value="1"/>
</dbReference>
<evidence type="ECO:0000259" key="6">
    <source>
        <dbReference type="Pfam" id="PF13545"/>
    </source>
</evidence>
<dbReference type="GO" id="GO:0003677">
    <property type="term" value="F:DNA binding"/>
    <property type="evidence" value="ECO:0007669"/>
    <property type="project" value="UniProtKB-KW"/>
</dbReference>
<sequence>MERVARLYYVLGLSQQEIAEQLGVGRSSVARFLNEAREEGIIQFHIRSKLDIWRKHFVEKKLMERYKLKDCVVLKEECLKNHYFETLVSKYLDSIFPFQGTLGLGWGRTLYEVGRQIHLCESRPQLRIVQLSGSSGAKEDVVPASSVIQTWAQSLEAKPSFLPVPAIVENEKIKEVFLSDQSVSHVMEEMKQTSVAVVGIGHTGEDATIIASNLAPGVTSEELSQRSVGDIIFHFFDENGCFSYPALSKRVLGASTDLFLNIPSRVGIAYGEKKAQAITGALTGKLVNVLITTENTAKQLLKQSATRS</sequence>
<name>A0A7D3YAR7_9BACL</name>
<proteinExistence type="inferred from homology"/>
<dbReference type="EMBL" id="CP048104">
    <property type="protein sequence ID" value="QKG85041.1"/>
    <property type="molecule type" value="Genomic_DNA"/>
</dbReference>
<dbReference type="GO" id="GO:0006355">
    <property type="term" value="P:regulation of DNA-templated transcription"/>
    <property type="evidence" value="ECO:0007669"/>
    <property type="project" value="InterPro"/>
</dbReference>
<dbReference type="PANTHER" id="PTHR34294:SF1">
    <property type="entry name" value="TRANSCRIPTIONAL REGULATOR LSRR"/>
    <property type="match status" value="1"/>
</dbReference>
<feature type="domain" description="HTH crp-type" evidence="6">
    <location>
        <begin position="11"/>
        <end position="45"/>
    </location>
</feature>
<evidence type="ECO:0000313" key="7">
    <source>
        <dbReference type="EMBL" id="QKG85041.1"/>
    </source>
</evidence>
<keyword evidence="8" id="KW-1185">Reference proteome</keyword>
<dbReference type="Gene3D" id="1.10.10.60">
    <property type="entry name" value="Homeodomain-like"/>
    <property type="match status" value="1"/>
</dbReference>
<gene>
    <name evidence="7" type="ORF">GXN76_11555</name>
</gene>
<dbReference type="InterPro" id="IPR037171">
    <property type="entry name" value="NagB/RpiA_transferase-like"/>
</dbReference>
<dbReference type="PANTHER" id="PTHR34294">
    <property type="entry name" value="TRANSCRIPTIONAL REGULATOR-RELATED"/>
    <property type="match status" value="1"/>
</dbReference>
<evidence type="ECO:0000256" key="2">
    <source>
        <dbReference type="ARBA" id="ARBA00023015"/>
    </source>
</evidence>
<reference evidence="7 8" key="1">
    <citation type="submission" date="2020-01" db="EMBL/GenBank/DDBJ databases">
        <authorList>
            <person name="Gulvik C.A."/>
            <person name="Batra D.G."/>
        </authorList>
    </citation>
    <scope>NUCLEOTIDE SEQUENCE [LARGE SCALE GENOMIC DNA]</scope>
    <source>
        <strain evidence="7 8">W9323</strain>
    </source>
</reference>
<evidence type="ECO:0000256" key="1">
    <source>
        <dbReference type="ARBA" id="ARBA00010466"/>
    </source>
</evidence>
<dbReference type="SUPFAM" id="SSF46785">
    <property type="entry name" value="Winged helix' DNA-binding domain"/>
    <property type="match status" value="1"/>
</dbReference>
<dbReference type="InterPro" id="IPR012318">
    <property type="entry name" value="HTH_CRP"/>
</dbReference>
<accession>A0A7D3YAR7</accession>
<dbReference type="Proteomes" id="UP000503088">
    <property type="component" value="Chromosome"/>
</dbReference>
<keyword evidence="3" id="KW-0238">DNA-binding</keyword>
<protein>
    <submittedName>
        <fullName evidence="7">Helix-turn-helix domain-containing protein</fullName>
    </submittedName>
</protein>
<dbReference type="InterPro" id="IPR051054">
    <property type="entry name" value="SorC_transcr_regulators"/>
</dbReference>
<organism evidence="7 8">
    <name type="scientific">Kroppenstedtia pulmonis</name>
    <dbReference type="NCBI Taxonomy" id="1380685"/>
    <lineage>
        <taxon>Bacteria</taxon>
        <taxon>Bacillati</taxon>
        <taxon>Bacillota</taxon>
        <taxon>Bacilli</taxon>
        <taxon>Bacillales</taxon>
        <taxon>Thermoactinomycetaceae</taxon>
        <taxon>Kroppenstedtia</taxon>
    </lineage>
</organism>
<dbReference type="GO" id="GO:0030246">
    <property type="term" value="F:carbohydrate binding"/>
    <property type="evidence" value="ECO:0007669"/>
    <property type="project" value="InterPro"/>
</dbReference>
<dbReference type="Pfam" id="PF13545">
    <property type="entry name" value="HTH_Crp_2"/>
    <property type="match status" value="1"/>
</dbReference>
<dbReference type="Gene3D" id="3.40.50.1360">
    <property type="match status" value="1"/>
</dbReference>
<dbReference type="InterPro" id="IPR007324">
    <property type="entry name" value="Sugar-bd_dom_put"/>
</dbReference>
<evidence type="ECO:0000256" key="3">
    <source>
        <dbReference type="ARBA" id="ARBA00023125"/>
    </source>
</evidence>
<keyword evidence="2" id="KW-0805">Transcription regulation</keyword>
<dbReference type="Pfam" id="PF04198">
    <property type="entry name" value="Sugar-bind"/>
    <property type="match status" value="1"/>
</dbReference>
<evidence type="ECO:0000259" key="5">
    <source>
        <dbReference type="Pfam" id="PF04198"/>
    </source>
</evidence>